<evidence type="ECO:0000259" key="2">
    <source>
        <dbReference type="Pfam" id="PF09423"/>
    </source>
</evidence>
<dbReference type="SUPFAM" id="SSF56300">
    <property type="entry name" value="Metallo-dependent phosphatases"/>
    <property type="match status" value="1"/>
</dbReference>
<feature type="chain" id="PRO_5013009204" evidence="1">
    <location>
        <begin position="21"/>
        <end position="340"/>
    </location>
</feature>
<dbReference type="Proteomes" id="UP000198393">
    <property type="component" value="Unassembled WGS sequence"/>
</dbReference>
<dbReference type="PANTHER" id="PTHR33987:SF1">
    <property type="entry name" value="CALCINEURIN-LIKE METALLO-PHOSPHOESTERASE SUPERFAMILY PROTEIN"/>
    <property type="match status" value="1"/>
</dbReference>
<accession>A0A239L907</accession>
<feature type="signal peptide" evidence="1">
    <location>
        <begin position="1"/>
        <end position="20"/>
    </location>
</feature>
<dbReference type="InterPro" id="IPR018946">
    <property type="entry name" value="PhoD-like_MPP"/>
</dbReference>
<dbReference type="PANTHER" id="PTHR33987">
    <property type="entry name" value="CALCINEURIN-LIKE METALLO-PHOSPHOESTERASE SUPERFAMILY PROTEIN"/>
    <property type="match status" value="1"/>
</dbReference>
<dbReference type="InterPro" id="IPR038607">
    <property type="entry name" value="PhoD-like_sf"/>
</dbReference>
<proteinExistence type="predicted"/>
<organism evidence="3 4">
    <name type="scientific">Ekhidna lutea</name>
    <dbReference type="NCBI Taxonomy" id="447679"/>
    <lineage>
        <taxon>Bacteria</taxon>
        <taxon>Pseudomonadati</taxon>
        <taxon>Bacteroidota</taxon>
        <taxon>Cytophagia</taxon>
        <taxon>Cytophagales</taxon>
        <taxon>Reichenbachiellaceae</taxon>
        <taxon>Ekhidna</taxon>
    </lineage>
</organism>
<dbReference type="Pfam" id="PF09423">
    <property type="entry name" value="PhoD"/>
    <property type="match status" value="1"/>
</dbReference>
<evidence type="ECO:0000313" key="4">
    <source>
        <dbReference type="Proteomes" id="UP000198393"/>
    </source>
</evidence>
<dbReference type="CDD" id="cd07389">
    <property type="entry name" value="MPP_PhoD"/>
    <property type="match status" value="1"/>
</dbReference>
<gene>
    <name evidence="3" type="ORF">SAMN05421640_3068</name>
</gene>
<keyword evidence="1" id="KW-0732">Signal</keyword>
<keyword evidence="4" id="KW-1185">Reference proteome</keyword>
<dbReference type="RefSeq" id="WP_089357751.1">
    <property type="nucleotide sequence ID" value="NZ_FZPD01000005.1"/>
</dbReference>
<dbReference type="EMBL" id="FZPD01000005">
    <property type="protein sequence ID" value="SNT26951.1"/>
    <property type="molecule type" value="Genomic_DNA"/>
</dbReference>
<evidence type="ECO:0000256" key="1">
    <source>
        <dbReference type="SAM" id="SignalP"/>
    </source>
</evidence>
<name>A0A239L907_EKHLU</name>
<feature type="domain" description="PhoD-like phosphatase metallophosphatase" evidence="2">
    <location>
        <begin position="32"/>
        <end position="293"/>
    </location>
</feature>
<evidence type="ECO:0000313" key="3">
    <source>
        <dbReference type="EMBL" id="SNT26951.1"/>
    </source>
</evidence>
<reference evidence="3 4" key="1">
    <citation type="submission" date="2017-06" db="EMBL/GenBank/DDBJ databases">
        <authorList>
            <person name="Kim H.J."/>
            <person name="Triplett B.A."/>
        </authorList>
    </citation>
    <scope>NUCLEOTIDE SEQUENCE [LARGE SCALE GENOMIC DNA]</scope>
    <source>
        <strain evidence="3 4">DSM 19307</strain>
    </source>
</reference>
<dbReference type="OrthoDB" id="9763616at2"/>
<sequence>MKVLLISLIFITFLAPAQQADVAVNKEILRIAFGSCSKQDQPESQLWAEVNKTNPDLWVWLGDNIYGDTEDMDVMKAKYDQQKSHTGYKTLLSRSSVIGIWDDHDFGVNDGGAEYPMKDQSRDLLFDFLNVDKNNPARKRQGAYQSYTYNNSQGNIKVILLDARYFRDSLKWENPGTDDKIALKNETGDILGETQWKWLENQLSDNEIDLFILASGIQVIPEEHRWEKWSNFPMAKERLLNTIKKIDTPLIIISGDRHLSEVSKLDLEGYDYPLYELTSSSLNSPSTISEENNRFRLKNKIHERNFATMTIIWIAGKPSIQLKYIGKGGKSLASHQIQFN</sequence>
<dbReference type="AlphaFoldDB" id="A0A239L907"/>
<dbReference type="InterPro" id="IPR029052">
    <property type="entry name" value="Metallo-depent_PP-like"/>
</dbReference>
<protein>
    <submittedName>
        <fullName evidence="3">Alkaline phosphatase D</fullName>
    </submittedName>
</protein>
<dbReference type="Gene3D" id="3.60.21.70">
    <property type="entry name" value="PhoD-like phosphatase"/>
    <property type="match status" value="1"/>
</dbReference>